<reference evidence="3" key="1">
    <citation type="submission" date="2016-10" db="EMBL/GenBank/DDBJ databases">
        <authorList>
            <person name="Varghese N."/>
            <person name="Submissions S."/>
        </authorList>
    </citation>
    <scope>NUCLEOTIDE SEQUENCE [LARGE SCALE GENOMIC DNA]</scope>
    <source>
        <strain evidence="3">CGMCC 1.10121</strain>
    </source>
</reference>
<evidence type="ECO:0000256" key="1">
    <source>
        <dbReference type="SAM" id="Phobius"/>
    </source>
</evidence>
<dbReference type="Proteomes" id="UP000199126">
    <property type="component" value="Unassembled WGS sequence"/>
</dbReference>
<dbReference type="AlphaFoldDB" id="A0A1H8VSS3"/>
<name>A0A1H8VSS3_9EURY</name>
<evidence type="ECO:0000313" key="2">
    <source>
        <dbReference type="EMBL" id="SEP18482.1"/>
    </source>
</evidence>
<keyword evidence="1" id="KW-0472">Membrane</keyword>
<keyword evidence="1" id="KW-1133">Transmembrane helix</keyword>
<organism evidence="2 3">
    <name type="scientific">Halogranum amylolyticum</name>
    <dbReference type="NCBI Taxonomy" id="660520"/>
    <lineage>
        <taxon>Archaea</taxon>
        <taxon>Methanobacteriati</taxon>
        <taxon>Methanobacteriota</taxon>
        <taxon>Stenosarchaea group</taxon>
        <taxon>Halobacteria</taxon>
        <taxon>Halobacteriales</taxon>
        <taxon>Haloferacaceae</taxon>
    </lineage>
</organism>
<protein>
    <submittedName>
        <fullName evidence="2">Uncharacterized protein</fullName>
    </submittedName>
</protein>
<gene>
    <name evidence="2" type="ORF">SAMN04487948_11945</name>
</gene>
<accession>A0A1H8VSS3</accession>
<feature type="transmembrane region" description="Helical" evidence="1">
    <location>
        <begin position="6"/>
        <end position="25"/>
    </location>
</feature>
<keyword evidence="1" id="KW-0812">Transmembrane</keyword>
<sequence length="72" mass="7907">MGIATLGYGMFAVYGFIVFLEYPLLPYIEAGGPTANAMSASTNPYRVGNSQSSRRGFHTIRTRSKRSASLIW</sequence>
<evidence type="ECO:0000313" key="3">
    <source>
        <dbReference type="Proteomes" id="UP000199126"/>
    </source>
</evidence>
<proteinExistence type="predicted"/>
<dbReference type="EMBL" id="FODV01000019">
    <property type="protein sequence ID" value="SEP18482.1"/>
    <property type="molecule type" value="Genomic_DNA"/>
</dbReference>
<keyword evidence="3" id="KW-1185">Reference proteome</keyword>